<dbReference type="EMBL" id="QJVC01000031">
    <property type="protein sequence ID" value="PYI37044.1"/>
    <property type="molecule type" value="Genomic_DNA"/>
</dbReference>
<accession>A0A2V5IS52</accession>
<gene>
    <name evidence="7" type="ORF">CVS30_17490</name>
</gene>
<dbReference type="Proteomes" id="UP000247980">
    <property type="component" value="Unassembled WGS sequence"/>
</dbReference>
<dbReference type="GO" id="GO:0005524">
    <property type="term" value="F:ATP binding"/>
    <property type="evidence" value="ECO:0007669"/>
    <property type="project" value="UniProtKB-KW"/>
</dbReference>
<keyword evidence="4 7" id="KW-0418">Kinase</keyword>
<dbReference type="InterPro" id="IPR002173">
    <property type="entry name" value="Carboh/pur_kinase_PfkB_CS"/>
</dbReference>
<dbReference type="SUPFAM" id="SSF53613">
    <property type="entry name" value="Ribokinase-like"/>
    <property type="match status" value="1"/>
</dbReference>
<dbReference type="InterPro" id="IPR011611">
    <property type="entry name" value="PfkB_dom"/>
</dbReference>
<evidence type="ECO:0000256" key="1">
    <source>
        <dbReference type="ARBA" id="ARBA00010688"/>
    </source>
</evidence>
<feature type="domain" description="Carbohydrate kinase PfkB" evidence="6">
    <location>
        <begin position="26"/>
        <end position="307"/>
    </location>
</feature>
<comment type="similarity">
    <text evidence="1">Belongs to the carbohydrate kinase PfkB family.</text>
</comment>
<dbReference type="PANTHER" id="PTHR43085:SF1">
    <property type="entry name" value="PSEUDOURIDINE KINASE-RELATED"/>
    <property type="match status" value="1"/>
</dbReference>
<evidence type="ECO:0000313" key="8">
    <source>
        <dbReference type="Proteomes" id="UP000247980"/>
    </source>
</evidence>
<dbReference type="GO" id="GO:0016301">
    <property type="term" value="F:kinase activity"/>
    <property type="evidence" value="ECO:0007669"/>
    <property type="project" value="UniProtKB-KW"/>
</dbReference>
<dbReference type="Pfam" id="PF00294">
    <property type="entry name" value="PfkB"/>
    <property type="match status" value="1"/>
</dbReference>
<dbReference type="PANTHER" id="PTHR43085">
    <property type="entry name" value="HEXOKINASE FAMILY MEMBER"/>
    <property type="match status" value="1"/>
</dbReference>
<organism evidence="7 8">
    <name type="scientific">Arthrobacter psychrolactophilus</name>
    <dbReference type="NCBI Taxonomy" id="92442"/>
    <lineage>
        <taxon>Bacteria</taxon>
        <taxon>Bacillati</taxon>
        <taxon>Actinomycetota</taxon>
        <taxon>Actinomycetes</taxon>
        <taxon>Micrococcales</taxon>
        <taxon>Micrococcaceae</taxon>
        <taxon>Arthrobacter</taxon>
    </lineage>
</organism>
<name>A0A2V5IS52_9MICC</name>
<dbReference type="Gene3D" id="3.40.1190.20">
    <property type="match status" value="1"/>
</dbReference>
<dbReference type="InterPro" id="IPR050306">
    <property type="entry name" value="PfkB_Carbo_kinase"/>
</dbReference>
<dbReference type="PROSITE" id="PS00584">
    <property type="entry name" value="PFKB_KINASES_2"/>
    <property type="match status" value="1"/>
</dbReference>
<sequence length="335" mass="35904">MGVPMRPSEGATIDRGDKAQPSAAVLVVGESIIDQIVDGERRVEVVGGSPLNVAVGLGRCHIPVRLHSAIAQDARGQKIVRHLQEASVAMDDSALSASRTSTARVDVLDAQPGYTFALDFAGGPIRHGSEEIIHFGSIYAFTEPGTTHLQSLLGQLSPETIITFDPNIRPALMGPHPQTVSLFESYCALADVVKLSDEDARWLYPNDDERAVLDRITAFGPRLVALTRGSRGAGLAAGNHRHDEAAVSAQLVDTVGAGDTFMAALLILLASRNDHVLDRVVDLLPSIARFATSMAAITVRRRGADLPLFEEIVELCEKWVQDTTPAATMSPHRLT</sequence>
<evidence type="ECO:0000256" key="4">
    <source>
        <dbReference type="ARBA" id="ARBA00022777"/>
    </source>
</evidence>
<evidence type="ECO:0000256" key="3">
    <source>
        <dbReference type="ARBA" id="ARBA00022741"/>
    </source>
</evidence>
<dbReference type="AlphaFoldDB" id="A0A2V5IS52"/>
<protein>
    <submittedName>
        <fullName evidence="7">Carbohydrate kinase</fullName>
    </submittedName>
</protein>
<comment type="caution">
    <text evidence="7">The sequence shown here is derived from an EMBL/GenBank/DDBJ whole genome shotgun (WGS) entry which is preliminary data.</text>
</comment>
<keyword evidence="3" id="KW-0547">Nucleotide-binding</keyword>
<evidence type="ECO:0000313" key="7">
    <source>
        <dbReference type="EMBL" id="PYI37044.1"/>
    </source>
</evidence>
<keyword evidence="2" id="KW-0808">Transferase</keyword>
<evidence type="ECO:0000259" key="6">
    <source>
        <dbReference type="Pfam" id="PF00294"/>
    </source>
</evidence>
<dbReference type="OrthoDB" id="9795789at2"/>
<reference evidence="7 8" key="1">
    <citation type="submission" date="2018-05" db="EMBL/GenBank/DDBJ databases">
        <title>Genetic diversity of glacier-inhabiting Cryobacterium bacteria in China and description of Cryobacterium mengkeensis sp. nov. and Arthrobacter glacialis sp. nov.</title>
        <authorList>
            <person name="Liu Q."/>
            <person name="Xin Y.-H."/>
        </authorList>
    </citation>
    <scope>NUCLEOTIDE SEQUENCE [LARGE SCALE GENOMIC DNA]</scope>
    <source>
        <strain evidence="7 8">B7</strain>
    </source>
</reference>
<keyword evidence="5" id="KW-0067">ATP-binding</keyword>
<keyword evidence="8" id="KW-1185">Reference proteome</keyword>
<evidence type="ECO:0000256" key="2">
    <source>
        <dbReference type="ARBA" id="ARBA00022679"/>
    </source>
</evidence>
<proteinExistence type="inferred from homology"/>
<evidence type="ECO:0000256" key="5">
    <source>
        <dbReference type="ARBA" id="ARBA00022840"/>
    </source>
</evidence>
<dbReference type="InterPro" id="IPR029056">
    <property type="entry name" value="Ribokinase-like"/>
</dbReference>